<dbReference type="InterPro" id="IPR009057">
    <property type="entry name" value="Homeodomain-like_sf"/>
</dbReference>
<dbReference type="AlphaFoldDB" id="A0A845SIS2"/>
<organism evidence="6 7">
    <name type="scientific">Acerihabitans arboris</name>
    <dbReference type="NCBI Taxonomy" id="2691583"/>
    <lineage>
        <taxon>Bacteria</taxon>
        <taxon>Pseudomonadati</taxon>
        <taxon>Pseudomonadota</taxon>
        <taxon>Gammaproteobacteria</taxon>
        <taxon>Enterobacterales</taxon>
        <taxon>Pectobacteriaceae</taxon>
        <taxon>Acerihabitans</taxon>
    </lineage>
</organism>
<dbReference type="PANTHER" id="PTHR47506:SF6">
    <property type="entry name" value="HTH-TYPE TRANSCRIPTIONAL REPRESSOR NEMR"/>
    <property type="match status" value="1"/>
</dbReference>
<keyword evidence="3" id="KW-0804">Transcription</keyword>
<gene>
    <name evidence="6" type="ORF">GRH90_10455</name>
</gene>
<sequence>MAKPSVRDKIVDAALERFHTLGFSGCSVQDIVDTAGVPKGSFYNYFKAKELLALEVLSIYGQDSNREILEDQSLPPIDRLRAHFEYMAAYYADFGYEKGCLIGNLAAEMTDNTPLLRQAIGQSLEKWTAAVTATLREGQKDGSIIASLDAEKVARFVINSWEGAVVRMKIARCRQPLDDFFAVAFPLLNRPTAE</sequence>
<evidence type="ECO:0000256" key="3">
    <source>
        <dbReference type="ARBA" id="ARBA00023163"/>
    </source>
</evidence>
<evidence type="ECO:0000313" key="6">
    <source>
        <dbReference type="EMBL" id="NDL63167.1"/>
    </source>
</evidence>
<reference evidence="6 7" key="2">
    <citation type="submission" date="2020-02" db="EMBL/GenBank/DDBJ databases">
        <title>The new genus of Enterobacteriales.</title>
        <authorList>
            <person name="Kim I.S."/>
        </authorList>
    </citation>
    <scope>NUCLEOTIDE SEQUENCE [LARGE SCALE GENOMIC DNA]</scope>
    <source>
        <strain evidence="6 7">SAP-6</strain>
    </source>
</reference>
<keyword evidence="7" id="KW-1185">Reference proteome</keyword>
<dbReference type="Proteomes" id="UP000461443">
    <property type="component" value="Unassembled WGS sequence"/>
</dbReference>
<evidence type="ECO:0000313" key="7">
    <source>
        <dbReference type="Proteomes" id="UP000461443"/>
    </source>
</evidence>
<protein>
    <submittedName>
        <fullName evidence="6">TetR family transcriptional regulator</fullName>
    </submittedName>
</protein>
<dbReference type="GO" id="GO:0003677">
    <property type="term" value="F:DNA binding"/>
    <property type="evidence" value="ECO:0007669"/>
    <property type="project" value="UniProtKB-UniRule"/>
</dbReference>
<reference evidence="6 7" key="1">
    <citation type="submission" date="2019-12" db="EMBL/GenBank/DDBJ databases">
        <authorList>
            <person name="Lee S.D."/>
        </authorList>
    </citation>
    <scope>NUCLEOTIDE SEQUENCE [LARGE SCALE GENOMIC DNA]</scope>
    <source>
        <strain evidence="6 7">SAP-6</strain>
    </source>
</reference>
<feature type="DNA-binding region" description="H-T-H motif" evidence="4">
    <location>
        <begin position="27"/>
        <end position="46"/>
    </location>
</feature>
<dbReference type="PROSITE" id="PS50977">
    <property type="entry name" value="HTH_TETR_2"/>
    <property type="match status" value="1"/>
</dbReference>
<name>A0A845SIS2_9GAMM</name>
<evidence type="ECO:0000256" key="2">
    <source>
        <dbReference type="ARBA" id="ARBA00023125"/>
    </source>
</evidence>
<proteinExistence type="predicted"/>
<evidence type="ECO:0000256" key="1">
    <source>
        <dbReference type="ARBA" id="ARBA00023015"/>
    </source>
</evidence>
<dbReference type="InterPro" id="IPR036271">
    <property type="entry name" value="Tet_transcr_reg_TetR-rel_C_sf"/>
</dbReference>
<dbReference type="EMBL" id="WUBS01000006">
    <property type="protein sequence ID" value="NDL63167.1"/>
    <property type="molecule type" value="Genomic_DNA"/>
</dbReference>
<dbReference type="InterPro" id="IPR001647">
    <property type="entry name" value="HTH_TetR"/>
</dbReference>
<dbReference type="PANTHER" id="PTHR47506">
    <property type="entry name" value="TRANSCRIPTIONAL REGULATORY PROTEIN"/>
    <property type="match status" value="1"/>
</dbReference>
<dbReference type="SUPFAM" id="SSF48498">
    <property type="entry name" value="Tetracyclin repressor-like, C-terminal domain"/>
    <property type="match status" value="1"/>
</dbReference>
<dbReference type="InterPro" id="IPR011075">
    <property type="entry name" value="TetR_C"/>
</dbReference>
<comment type="caution">
    <text evidence="6">The sequence shown here is derived from an EMBL/GenBank/DDBJ whole genome shotgun (WGS) entry which is preliminary data.</text>
</comment>
<dbReference type="RefSeq" id="WP_162365877.1">
    <property type="nucleotide sequence ID" value="NZ_WUBS01000006.1"/>
</dbReference>
<accession>A0A845SIS2</accession>
<keyword evidence="2 4" id="KW-0238">DNA-binding</keyword>
<dbReference type="Gene3D" id="1.10.357.10">
    <property type="entry name" value="Tetracycline Repressor, domain 2"/>
    <property type="match status" value="1"/>
</dbReference>
<dbReference type="Pfam" id="PF00440">
    <property type="entry name" value="TetR_N"/>
    <property type="match status" value="1"/>
</dbReference>
<dbReference type="SUPFAM" id="SSF46689">
    <property type="entry name" value="Homeodomain-like"/>
    <property type="match status" value="1"/>
</dbReference>
<keyword evidence="1" id="KW-0805">Transcription regulation</keyword>
<evidence type="ECO:0000259" key="5">
    <source>
        <dbReference type="PROSITE" id="PS50977"/>
    </source>
</evidence>
<feature type="domain" description="HTH tetR-type" evidence="5">
    <location>
        <begin position="4"/>
        <end position="64"/>
    </location>
</feature>
<dbReference type="Pfam" id="PF16925">
    <property type="entry name" value="TetR_C_13"/>
    <property type="match status" value="1"/>
</dbReference>
<evidence type="ECO:0000256" key="4">
    <source>
        <dbReference type="PROSITE-ProRule" id="PRU00335"/>
    </source>
</evidence>
<dbReference type="PRINTS" id="PR00455">
    <property type="entry name" value="HTHTETR"/>
</dbReference>